<organism evidence="2 3">
    <name type="scientific">Actinocorallia longicatena</name>
    <dbReference type="NCBI Taxonomy" id="111803"/>
    <lineage>
        <taxon>Bacteria</taxon>
        <taxon>Bacillati</taxon>
        <taxon>Actinomycetota</taxon>
        <taxon>Actinomycetes</taxon>
        <taxon>Streptosporangiales</taxon>
        <taxon>Thermomonosporaceae</taxon>
        <taxon>Actinocorallia</taxon>
    </lineage>
</organism>
<evidence type="ECO:0000259" key="1">
    <source>
        <dbReference type="Pfam" id="PF11716"/>
    </source>
</evidence>
<proteinExistence type="predicted"/>
<dbReference type="NCBIfam" id="TIGR03086">
    <property type="entry name" value="TIGR03086 family metal-binding protein"/>
    <property type="match status" value="1"/>
</dbReference>
<keyword evidence="3" id="KW-1185">Reference proteome</keyword>
<dbReference type="RefSeq" id="WP_344827571.1">
    <property type="nucleotide sequence ID" value="NZ_BAAAUV010000006.1"/>
</dbReference>
<protein>
    <submittedName>
        <fullName evidence="2">TIGR03086 family metal-binding protein</fullName>
    </submittedName>
</protein>
<dbReference type="SUPFAM" id="SSF109854">
    <property type="entry name" value="DinB/YfiT-like putative metalloenzymes"/>
    <property type="match status" value="1"/>
</dbReference>
<accession>A0ABP6Q8Z8</accession>
<dbReference type="InterPro" id="IPR017520">
    <property type="entry name" value="CHP03086"/>
</dbReference>
<dbReference type="InterPro" id="IPR034660">
    <property type="entry name" value="DinB/YfiT-like"/>
</dbReference>
<feature type="domain" description="Mycothiol-dependent maleylpyruvate isomerase metal-binding" evidence="1">
    <location>
        <begin position="8"/>
        <end position="129"/>
    </location>
</feature>
<reference evidence="3" key="1">
    <citation type="journal article" date="2019" name="Int. J. Syst. Evol. Microbiol.">
        <title>The Global Catalogue of Microorganisms (GCM) 10K type strain sequencing project: providing services to taxonomists for standard genome sequencing and annotation.</title>
        <authorList>
            <consortium name="The Broad Institute Genomics Platform"/>
            <consortium name="The Broad Institute Genome Sequencing Center for Infectious Disease"/>
            <person name="Wu L."/>
            <person name="Ma J."/>
        </authorList>
    </citation>
    <scope>NUCLEOTIDE SEQUENCE [LARGE SCALE GENOMIC DNA]</scope>
    <source>
        <strain evidence="3">JCM 9377</strain>
    </source>
</reference>
<dbReference type="Pfam" id="PF11716">
    <property type="entry name" value="MDMPI_N"/>
    <property type="match status" value="1"/>
</dbReference>
<gene>
    <name evidence="2" type="ORF">GCM10010468_28040</name>
</gene>
<dbReference type="InterPro" id="IPR024344">
    <property type="entry name" value="MDMPI_metal-binding"/>
</dbReference>
<comment type="caution">
    <text evidence="2">The sequence shown here is derived from an EMBL/GenBank/DDBJ whole genome shotgun (WGS) entry which is preliminary data.</text>
</comment>
<evidence type="ECO:0000313" key="3">
    <source>
        <dbReference type="Proteomes" id="UP001501237"/>
    </source>
</evidence>
<dbReference type="NCBIfam" id="TIGR03083">
    <property type="entry name" value="maleylpyruvate isomerase family mycothiol-dependent enzyme"/>
    <property type="match status" value="1"/>
</dbReference>
<dbReference type="Proteomes" id="UP001501237">
    <property type="component" value="Unassembled WGS sequence"/>
</dbReference>
<dbReference type="EMBL" id="BAAAUV010000006">
    <property type="protein sequence ID" value="GAA3210208.1"/>
    <property type="molecule type" value="Genomic_DNA"/>
</dbReference>
<dbReference type="InterPro" id="IPR017517">
    <property type="entry name" value="Maleyloyr_isom"/>
</dbReference>
<evidence type="ECO:0000313" key="2">
    <source>
        <dbReference type="EMBL" id="GAA3210208.1"/>
    </source>
</evidence>
<name>A0ABP6Q8Z8_9ACTN</name>
<sequence length="187" mass="19751">MDVSDLHRRAVAGMTARIAAISPGQWTLATPCSDWDLRGLVNHVAGEMLWTPPIFEGKTAADVGGAFDGDVLGEDPQGVWEASVGPSIAAVSAEGALDRTVHLSFGDVPGEVYASQMFADILVHSWDVARASSGDELLDPDLVEACLDWFSDEEEQTYRAAGLIGPAVTPGDDAPQTVLLARFGRTA</sequence>